<organism evidence="6 7">
    <name type="scientific">Adhaeribacter radiodurans</name>
    <dbReference type="NCBI Taxonomy" id="2745197"/>
    <lineage>
        <taxon>Bacteria</taxon>
        <taxon>Pseudomonadati</taxon>
        <taxon>Bacteroidota</taxon>
        <taxon>Cytophagia</taxon>
        <taxon>Cytophagales</taxon>
        <taxon>Hymenobacteraceae</taxon>
        <taxon>Adhaeribacter</taxon>
    </lineage>
</organism>
<dbReference type="Proteomes" id="UP000514509">
    <property type="component" value="Chromosome"/>
</dbReference>
<dbReference type="AlphaFoldDB" id="A0A7L7LFR4"/>
<reference evidence="6 7" key="1">
    <citation type="submission" date="2020-06" db="EMBL/GenBank/DDBJ databases">
        <authorList>
            <person name="Hwang Y.J."/>
        </authorList>
    </citation>
    <scope>NUCLEOTIDE SEQUENCE [LARGE SCALE GENOMIC DNA]</scope>
    <source>
        <strain evidence="6 7">KUDC8001</strain>
    </source>
</reference>
<dbReference type="InterPro" id="IPR000887">
    <property type="entry name" value="Aldlse_KDPG_KHG"/>
</dbReference>
<evidence type="ECO:0000256" key="3">
    <source>
        <dbReference type="ARBA" id="ARBA00011233"/>
    </source>
</evidence>
<dbReference type="PANTHER" id="PTHR30246:SF1">
    <property type="entry name" value="2-DEHYDRO-3-DEOXY-6-PHOSPHOGALACTONATE ALDOLASE-RELATED"/>
    <property type="match status" value="1"/>
</dbReference>
<dbReference type="EC" id="4.1.2.14" evidence="6"/>
<evidence type="ECO:0000256" key="1">
    <source>
        <dbReference type="ARBA" id="ARBA00004761"/>
    </source>
</evidence>
<keyword evidence="5" id="KW-0119">Carbohydrate metabolism</keyword>
<comment type="subunit">
    <text evidence="3">Homotrimer.</text>
</comment>
<dbReference type="CDD" id="cd00452">
    <property type="entry name" value="KDPG_aldolase"/>
    <property type="match status" value="1"/>
</dbReference>
<dbReference type="GO" id="GO:0008700">
    <property type="term" value="F:(R,S)-4-hydroxy-2-oxoglutarate aldolase activity"/>
    <property type="evidence" value="ECO:0007669"/>
    <property type="project" value="UniProtKB-EC"/>
</dbReference>
<evidence type="ECO:0000256" key="2">
    <source>
        <dbReference type="ARBA" id="ARBA00006906"/>
    </source>
</evidence>
<reference evidence="6 7" key="2">
    <citation type="submission" date="2020-08" db="EMBL/GenBank/DDBJ databases">
        <title>Adhaeribacter dokdonensis sp. nov., isolated from the rhizosphere of Elymus tsukushiensis, a plant native to the Dokdo Islands, Republic of Korea.</title>
        <authorList>
            <person name="Ghim S.Y."/>
        </authorList>
    </citation>
    <scope>NUCLEOTIDE SEQUENCE [LARGE SCALE GENOMIC DNA]</scope>
    <source>
        <strain evidence="6 7">KUDC8001</strain>
    </source>
</reference>
<dbReference type="GO" id="GO:0008675">
    <property type="term" value="F:2-dehydro-3-deoxy-phosphogluconate aldolase activity"/>
    <property type="evidence" value="ECO:0007669"/>
    <property type="project" value="UniProtKB-EC"/>
</dbReference>
<gene>
    <name evidence="6" type="ORF">HUW48_26185</name>
</gene>
<comment type="similarity">
    <text evidence="2">Belongs to the KHG/KDPG aldolase family.</text>
</comment>
<comment type="pathway">
    <text evidence="1">Carbohydrate acid metabolism.</text>
</comment>
<evidence type="ECO:0000313" key="7">
    <source>
        <dbReference type="Proteomes" id="UP000514509"/>
    </source>
</evidence>
<dbReference type="SUPFAM" id="SSF51569">
    <property type="entry name" value="Aldolase"/>
    <property type="match status" value="1"/>
</dbReference>
<proteinExistence type="inferred from homology"/>
<dbReference type="NCBIfam" id="NF005499">
    <property type="entry name" value="PRK07114.1"/>
    <property type="match status" value="1"/>
</dbReference>
<accession>A0A7L7LFR4</accession>
<evidence type="ECO:0000256" key="4">
    <source>
        <dbReference type="ARBA" id="ARBA00023239"/>
    </source>
</evidence>
<evidence type="ECO:0000256" key="5">
    <source>
        <dbReference type="ARBA" id="ARBA00023277"/>
    </source>
</evidence>
<dbReference type="InterPro" id="IPR013785">
    <property type="entry name" value="Aldolase_TIM"/>
</dbReference>
<dbReference type="Gene3D" id="3.20.20.70">
    <property type="entry name" value="Aldolase class I"/>
    <property type="match status" value="1"/>
</dbReference>
<keyword evidence="4 6" id="KW-0456">Lyase</keyword>
<dbReference type="Pfam" id="PF01081">
    <property type="entry name" value="Aldolase"/>
    <property type="match status" value="1"/>
</dbReference>
<sequence length="224" mass="24417">MARFTRLQTYAKMAETGLVPVFYHSNIEVCQQVLAASYRAGVRVFEFTNRGDFAHEIFGELNKFAAQHCPEMIMGAGTIFDTGTAALYMQLGACFIVSPVLKEDVAITCNRRKVGWIPGCATMGEVSRAEELGAEVVKIFPGDVVGPAFVKSLLAPMPWSTVMVTGGVKPEADNLKSWFQAGVTCVGLGSQLVPTELLNSQDYAGIENHMKTTMDLVKQARNKK</sequence>
<evidence type="ECO:0000313" key="6">
    <source>
        <dbReference type="EMBL" id="QMU31706.1"/>
    </source>
</evidence>
<protein>
    <submittedName>
        <fullName evidence="6">Bifunctional 4-hydroxy-2-oxoglutarate aldolase/2-dehydro-3-deoxy-phosphogluconate aldolase</fullName>
        <ecNumber evidence="6">4.1.2.14</ecNumber>
        <ecNumber evidence="6">4.1.3.16</ecNumber>
    </submittedName>
</protein>
<dbReference type="EMBL" id="CP055153">
    <property type="protein sequence ID" value="QMU31706.1"/>
    <property type="molecule type" value="Genomic_DNA"/>
</dbReference>
<name>A0A7L7LFR4_9BACT</name>
<dbReference type="KEGG" id="add:HUW48_26185"/>
<dbReference type="PANTHER" id="PTHR30246">
    <property type="entry name" value="2-KETO-3-DEOXY-6-PHOSPHOGLUCONATE ALDOLASE"/>
    <property type="match status" value="1"/>
</dbReference>
<dbReference type="EC" id="4.1.3.16" evidence="6"/>
<keyword evidence="7" id="KW-1185">Reference proteome</keyword>